<dbReference type="HOGENOM" id="CLU_144945_0_0_1"/>
<organism evidence="2 3">
    <name type="scientific">Fusarium vanettenii (strain ATCC MYA-4622 / CBS 123669 / FGSC 9596 / NRRL 45880 / 77-13-4)</name>
    <name type="common">Fusarium solani subsp. pisi</name>
    <dbReference type="NCBI Taxonomy" id="660122"/>
    <lineage>
        <taxon>Eukaryota</taxon>
        <taxon>Fungi</taxon>
        <taxon>Dikarya</taxon>
        <taxon>Ascomycota</taxon>
        <taxon>Pezizomycotina</taxon>
        <taxon>Sordariomycetes</taxon>
        <taxon>Hypocreomycetidae</taxon>
        <taxon>Hypocreales</taxon>
        <taxon>Nectriaceae</taxon>
        <taxon>Fusarium</taxon>
        <taxon>Fusarium solani species complex</taxon>
        <taxon>Fusarium vanettenii</taxon>
    </lineage>
</organism>
<feature type="domain" description="Cyanovirin-N" evidence="1">
    <location>
        <begin position="2"/>
        <end position="125"/>
    </location>
</feature>
<dbReference type="KEGG" id="nhe:NECHADRAFT_76033"/>
<reference evidence="2 3" key="1">
    <citation type="journal article" date="2009" name="PLoS Genet.">
        <title>The genome of Nectria haematococca: contribution of supernumerary chromosomes to gene expansion.</title>
        <authorList>
            <person name="Coleman J.J."/>
            <person name="Rounsley S.D."/>
            <person name="Rodriguez-Carres M."/>
            <person name="Kuo A."/>
            <person name="Wasmann C.C."/>
            <person name="Grimwood J."/>
            <person name="Schmutz J."/>
            <person name="Taga M."/>
            <person name="White G.J."/>
            <person name="Zhou S."/>
            <person name="Schwartz D.C."/>
            <person name="Freitag M."/>
            <person name="Ma L.J."/>
            <person name="Danchin E.G."/>
            <person name="Henrissat B."/>
            <person name="Coutinho P.M."/>
            <person name="Nelson D.R."/>
            <person name="Straney D."/>
            <person name="Napoli C.A."/>
            <person name="Barker B.M."/>
            <person name="Gribskov M."/>
            <person name="Rep M."/>
            <person name="Kroken S."/>
            <person name="Molnar I."/>
            <person name="Rensing C."/>
            <person name="Kennell J.C."/>
            <person name="Zamora J."/>
            <person name="Farman M.L."/>
            <person name="Selker E.U."/>
            <person name="Salamov A."/>
            <person name="Shapiro H."/>
            <person name="Pangilinan J."/>
            <person name="Lindquist E."/>
            <person name="Lamers C."/>
            <person name="Grigoriev I.V."/>
            <person name="Geiser D.M."/>
            <person name="Covert S.F."/>
            <person name="Temporini E."/>
            <person name="Vanetten H.D."/>
        </authorList>
    </citation>
    <scope>NUCLEOTIDE SEQUENCE [LARGE SCALE GENOMIC DNA]</scope>
    <source>
        <strain evidence="3">ATCC MYA-4622 / CBS 123669 / FGSC 9596 / NRRL 45880 / 77-13-4</strain>
    </source>
</reference>
<dbReference type="AlphaFoldDB" id="C7Z6A4"/>
<dbReference type="OrthoDB" id="2441380at2759"/>
<evidence type="ECO:0000313" key="2">
    <source>
        <dbReference type="EMBL" id="EEU40093.1"/>
    </source>
</evidence>
<dbReference type="GeneID" id="9668565"/>
<dbReference type="Proteomes" id="UP000005206">
    <property type="component" value="Chromosome 2"/>
</dbReference>
<dbReference type="SMART" id="SM01111">
    <property type="entry name" value="CVNH"/>
    <property type="match status" value="1"/>
</dbReference>
<dbReference type="RefSeq" id="XP_003045806.1">
    <property type="nucleotide sequence ID" value="XM_003045760.1"/>
</dbReference>
<proteinExistence type="predicted"/>
<dbReference type="InterPro" id="IPR036673">
    <property type="entry name" value="Cyanovirin-N_sf"/>
</dbReference>
<dbReference type="InterPro" id="IPR011058">
    <property type="entry name" value="Cyanovirin-N"/>
</dbReference>
<evidence type="ECO:0000313" key="3">
    <source>
        <dbReference type="Proteomes" id="UP000005206"/>
    </source>
</evidence>
<dbReference type="SUPFAM" id="SSF51322">
    <property type="entry name" value="Cyanovirin-N"/>
    <property type="match status" value="1"/>
</dbReference>
<gene>
    <name evidence="2" type="ORF">NECHADRAFT_76033</name>
</gene>
<dbReference type="EMBL" id="GG698910">
    <property type="protein sequence ID" value="EEU40093.1"/>
    <property type="molecule type" value="Genomic_DNA"/>
</dbReference>
<keyword evidence="3" id="KW-1185">Reference proteome</keyword>
<dbReference type="VEuPathDB" id="FungiDB:NECHADRAFT_76033"/>
<dbReference type="Pfam" id="PF08881">
    <property type="entry name" value="CVNH"/>
    <property type="match status" value="1"/>
</dbReference>
<accession>C7Z6A4</accession>
<dbReference type="STRING" id="660122.C7Z6A4"/>
<name>C7Z6A4_FUSV7</name>
<evidence type="ECO:0000259" key="1">
    <source>
        <dbReference type="SMART" id="SM01111"/>
    </source>
</evidence>
<protein>
    <recommendedName>
        <fullName evidence="1">Cyanovirin-N domain-containing protein</fullName>
    </recommendedName>
</protein>
<sequence>MNFHLGTTNVRLQNGRYLIASISVDGQWEDATLDLDLYIGNNNGALSWGGCSGYPCLTEEMRYANMSNPRSDFSQQATEIRLGKDAKGGWCPVLEATLLDSQGVAHISGLYLGRCIGVWKSTLICDTSKAHLTEPVKNPQGGYLYFERNYFVPLSGRRFGN</sequence>
<dbReference type="Gene3D" id="2.30.60.10">
    <property type="entry name" value="Cyanovirin-N"/>
    <property type="match status" value="1"/>
</dbReference>
<dbReference type="InParanoid" id="C7Z6A4"/>